<dbReference type="STRING" id="33978.A6M13_00435"/>
<keyword evidence="3" id="KW-0804">Transcription</keyword>
<keyword evidence="6" id="KW-1185">Reference proteome</keyword>
<reference evidence="5 6" key="1">
    <citation type="submission" date="2016-07" db="EMBL/GenBank/DDBJ databases">
        <title>Caryophanon tenue genome sequencing.</title>
        <authorList>
            <person name="Verma A."/>
            <person name="Pal Y."/>
            <person name="Krishnamurthi S."/>
        </authorList>
    </citation>
    <scope>NUCLEOTIDE SEQUENCE [LARGE SCALE GENOMIC DNA]</scope>
    <source>
        <strain evidence="5 6">DSM 14152</strain>
    </source>
</reference>
<name>A0A1C0YME7_9BACL</name>
<evidence type="ECO:0000313" key="5">
    <source>
        <dbReference type="EMBL" id="OCS88346.1"/>
    </source>
</evidence>
<evidence type="ECO:0000256" key="2">
    <source>
        <dbReference type="ARBA" id="ARBA00023125"/>
    </source>
</evidence>
<protein>
    <submittedName>
        <fullName evidence="5">GntR family transcriptional regulator</fullName>
    </submittedName>
</protein>
<dbReference type="CDD" id="cd07377">
    <property type="entry name" value="WHTH_GntR"/>
    <property type="match status" value="1"/>
</dbReference>
<dbReference type="InterPro" id="IPR036390">
    <property type="entry name" value="WH_DNA-bd_sf"/>
</dbReference>
<dbReference type="SUPFAM" id="SSF46785">
    <property type="entry name" value="Winged helix' DNA-binding domain"/>
    <property type="match status" value="1"/>
</dbReference>
<accession>A0A1C0YME7</accession>
<dbReference type="InterPro" id="IPR036388">
    <property type="entry name" value="WH-like_DNA-bd_sf"/>
</dbReference>
<feature type="domain" description="HTH gntR-type" evidence="4">
    <location>
        <begin position="6"/>
        <end position="74"/>
    </location>
</feature>
<dbReference type="Proteomes" id="UP000093199">
    <property type="component" value="Unassembled WGS sequence"/>
</dbReference>
<dbReference type="Gene3D" id="1.10.10.10">
    <property type="entry name" value="Winged helix-like DNA-binding domain superfamily/Winged helix DNA-binding domain"/>
    <property type="match status" value="1"/>
</dbReference>
<dbReference type="PANTHER" id="PTHR43537:SF54">
    <property type="entry name" value="TRANSCRIPTIONAL REGULATOR, GNTR FAMILY"/>
    <property type="match status" value="1"/>
</dbReference>
<proteinExistence type="predicted"/>
<dbReference type="GO" id="GO:0003677">
    <property type="term" value="F:DNA binding"/>
    <property type="evidence" value="ECO:0007669"/>
    <property type="project" value="UniProtKB-KW"/>
</dbReference>
<dbReference type="AlphaFoldDB" id="A0A1C0YME7"/>
<organism evidence="5 6">
    <name type="scientific">Caryophanon tenue</name>
    <dbReference type="NCBI Taxonomy" id="33978"/>
    <lineage>
        <taxon>Bacteria</taxon>
        <taxon>Bacillati</taxon>
        <taxon>Bacillota</taxon>
        <taxon>Bacilli</taxon>
        <taxon>Bacillales</taxon>
        <taxon>Caryophanaceae</taxon>
        <taxon>Caryophanon</taxon>
    </lineage>
</organism>
<dbReference type="EMBL" id="MASJ01000001">
    <property type="protein sequence ID" value="OCS88346.1"/>
    <property type="molecule type" value="Genomic_DNA"/>
</dbReference>
<dbReference type="PRINTS" id="PR00035">
    <property type="entry name" value="HTHGNTR"/>
</dbReference>
<evidence type="ECO:0000256" key="3">
    <source>
        <dbReference type="ARBA" id="ARBA00023163"/>
    </source>
</evidence>
<keyword evidence="1" id="KW-0805">Transcription regulation</keyword>
<dbReference type="RefSeq" id="WP_066542142.1">
    <property type="nucleotide sequence ID" value="NZ_MASJ01000001.1"/>
</dbReference>
<dbReference type="PROSITE" id="PS50949">
    <property type="entry name" value="HTH_GNTR"/>
    <property type="match status" value="1"/>
</dbReference>
<evidence type="ECO:0000256" key="1">
    <source>
        <dbReference type="ARBA" id="ARBA00023015"/>
    </source>
</evidence>
<dbReference type="GO" id="GO:0003700">
    <property type="term" value="F:DNA-binding transcription factor activity"/>
    <property type="evidence" value="ECO:0007669"/>
    <property type="project" value="InterPro"/>
</dbReference>
<evidence type="ECO:0000313" key="6">
    <source>
        <dbReference type="Proteomes" id="UP000093199"/>
    </source>
</evidence>
<keyword evidence="2" id="KW-0238">DNA-binding</keyword>
<dbReference type="Pfam" id="PF00392">
    <property type="entry name" value="GntR"/>
    <property type="match status" value="1"/>
</dbReference>
<dbReference type="PANTHER" id="PTHR43537">
    <property type="entry name" value="TRANSCRIPTIONAL REGULATOR, GNTR FAMILY"/>
    <property type="match status" value="1"/>
</dbReference>
<sequence length="209" mass="24013">MAEQQPKRFVELVTQLRELIDAQQIQPGEKLPSERVLAEQLGVSRSAIREALRSLDLLGLIETKHGGGTFLANFQQHQLVEVLSMFILQTQQQRDEVLATTHMHEREAIMVITMDKTLRTLPVWDSYFNQLAVEGAIDRMQFVQELIITSGNRLSLKIWRQLVAFSGEQATFTTEEEKPFLEQLIKAMQLGYIMEATTAHKQWGQVRYS</sequence>
<comment type="caution">
    <text evidence="5">The sequence shown here is derived from an EMBL/GenBank/DDBJ whole genome shotgun (WGS) entry which is preliminary data.</text>
</comment>
<dbReference type="InterPro" id="IPR000524">
    <property type="entry name" value="Tscrpt_reg_HTH_GntR"/>
</dbReference>
<gene>
    <name evidence="5" type="ORF">A6M13_00435</name>
</gene>
<dbReference type="OrthoDB" id="9799482at2"/>
<dbReference type="SMART" id="SM00345">
    <property type="entry name" value="HTH_GNTR"/>
    <property type="match status" value="1"/>
</dbReference>
<evidence type="ECO:0000259" key="4">
    <source>
        <dbReference type="PROSITE" id="PS50949"/>
    </source>
</evidence>